<sequence>MLMQLQLHFRGLQSLSNYRGASQTKKAEAFCKPDETFVTLLTWPNSMNILVDLGLINNLQKERLKKVMIGHGQQRHAWVIHHQGLFSVLNDGCQRWRFRLVMPHLGANGTKGIHFACMLMSFFSLRDAVPGVWVGAVATILELMARLGLLVL</sequence>
<keyword evidence="1" id="KW-0472">Membrane</keyword>
<dbReference type="Proteomes" id="UP000275267">
    <property type="component" value="Unassembled WGS sequence"/>
</dbReference>
<evidence type="ECO:0000313" key="3">
    <source>
        <dbReference type="Proteomes" id="UP000275267"/>
    </source>
</evidence>
<proteinExistence type="predicted"/>
<protein>
    <submittedName>
        <fullName evidence="2">Uncharacterized protein</fullName>
    </submittedName>
</protein>
<reference evidence="3" key="1">
    <citation type="journal article" date="2019" name="Nat. Commun.">
        <title>The genome of broomcorn millet.</title>
        <authorList>
            <person name="Zou C."/>
            <person name="Miki D."/>
            <person name="Li D."/>
            <person name="Tang Q."/>
            <person name="Xiao L."/>
            <person name="Rajput S."/>
            <person name="Deng P."/>
            <person name="Jia W."/>
            <person name="Huang R."/>
            <person name="Zhang M."/>
            <person name="Sun Y."/>
            <person name="Hu J."/>
            <person name="Fu X."/>
            <person name="Schnable P.S."/>
            <person name="Li F."/>
            <person name="Zhang H."/>
            <person name="Feng B."/>
            <person name="Zhu X."/>
            <person name="Liu R."/>
            <person name="Schnable J.C."/>
            <person name="Zhu J.-K."/>
            <person name="Zhang H."/>
        </authorList>
    </citation>
    <scope>NUCLEOTIDE SEQUENCE [LARGE SCALE GENOMIC DNA]</scope>
</reference>
<evidence type="ECO:0000313" key="2">
    <source>
        <dbReference type="EMBL" id="RLN30437.1"/>
    </source>
</evidence>
<accession>A0A3L6T1H0</accession>
<dbReference type="AlphaFoldDB" id="A0A3L6T1H0"/>
<feature type="transmembrane region" description="Helical" evidence="1">
    <location>
        <begin position="131"/>
        <end position="151"/>
    </location>
</feature>
<comment type="caution">
    <text evidence="2">The sequence shown here is derived from an EMBL/GenBank/DDBJ whole genome shotgun (WGS) entry which is preliminary data.</text>
</comment>
<gene>
    <name evidence="2" type="ORF">C2845_PM05G08050</name>
</gene>
<dbReference type="EMBL" id="PQIB02000003">
    <property type="protein sequence ID" value="RLN30437.1"/>
    <property type="molecule type" value="Genomic_DNA"/>
</dbReference>
<name>A0A3L6T1H0_PANMI</name>
<evidence type="ECO:0000256" key="1">
    <source>
        <dbReference type="SAM" id="Phobius"/>
    </source>
</evidence>
<keyword evidence="1" id="KW-1133">Transmembrane helix</keyword>
<keyword evidence="3" id="KW-1185">Reference proteome</keyword>
<keyword evidence="1" id="KW-0812">Transmembrane</keyword>
<organism evidence="2 3">
    <name type="scientific">Panicum miliaceum</name>
    <name type="common">Proso millet</name>
    <name type="synonym">Broomcorn millet</name>
    <dbReference type="NCBI Taxonomy" id="4540"/>
    <lineage>
        <taxon>Eukaryota</taxon>
        <taxon>Viridiplantae</taxon>
        <taxon>Streptophyta</taxon>
        <taxon>Embryophyta</taxon>
        <taxon>Tracheophyta</taxon>
        <taxon>Spermatophyta</taxon>
        <taxon>Magnoliopsida</taxon>
        <taxon>Liliopsida</taxon>
        <taxon>Poales</taxon>
        <taxon>Poaceae</taxon>
        <taxon>PACMAD clade</taxon>
        <taxon>Panicoideae</taxon>
        <taxon>Panicodae</taxon>
        <taxon>Paniceae</taxon>
        <taxon>Panicinae</taxon>
        <taxon>Panicum</taxon>
        <taxon>Panicum sect. Panicum</taxon>
    </lineage>
</organism>